<evidence type="ECO:0000313" key="1">
    <source>
        <dbReference type="EMBL" id="MBL6082716.1"/>
    </source>
</evidence>
<dbReference type="RefSeq" id="WP_202836046.1">
    <property type="nucleotide sequence ID" value="NZ_JAETWB010000109.1"/>
</dbReference>
<keyword evidence="2" id="KW-1185">Reference proteome</keyword>
<sequence length="68" mass="7406">MAQPLRLIAAGLPQIASYIDMGVSLKLQRVDFGVAEAVMLHFAERDTPCLGIHDSAIIPTAPQKSFRQ</sequence>
<evidence type="ECO:0000313" key="2">
    <source>
        <dbReference type="Proteomes" id="UP000660885"/>
    </source>
</evidence>
<comment type="caution">
    <text evidence="1">The sequence shown here is derived from an EMBL/GenBank/DDBJ whole genome shotgun (WGS) entry which is preliminary data.</text>
</comment>
<protein>
    <submittedName>
        <fullName evidence="1">Uncharacterized protein</fullName>
    </submittedName>
</protein>
<accession>A0ABS1UDE2</accession>
<organism evidence="1 2">
    <name type="scientific">Belnapia arida</name>
    <dbReference type="NCBI Taxonomy" id="2804533"/>
    <lineage>
        <taxon>Bacteria</taxon>
        <taxon>Pseudomonadati</taxon>
        <taxon>Pseudomonadota</taxon>
        <taxon>Alphaproteobacteria</taxon>
        <taxon>Acetobacterales</taxon>
        <taxon>Roseomonadaceae</taxon>
        <taxon>Belnapia</taxon>
    </lineage>
</organism>
<dbReference type="Proteomes" id="UP000660885">
    <property type="component" value="Unassembled WGS sequence"/>
</dbReference>
<dbReference type="EMBL" id="JAETWB010000109">
    <property type="protein sequence ID" value="MBL6082716.1"/>
    <property type="molecule type" value="Genomic_DNA"/>
</dbReference>
<reference evidence="1 2" key="1">
    <citation type="submission" date="2021-01" db="EMBL/GenBank/DDBJ databases">
        <title>Belnapia mucosa sp. nov. and Belnapia arida sp. nov., isolated from the Tabernas Desert (Almeria, Spain).</title>
        <authorList>
            <person name="Molina-Menor E."/>
            <person name="Vidal-Verdu A."/>
            <person name="Calonge A."/>
            <person name="Satari L."/>
            <person name="Pereto J."/>
            <person name="Porcar M."/>
        </authorList>
    </citation>
    <scope>NUCLEOTIDE SEQUENCE [LARGE SCALE GENOMIC DNA]</scope>
    <source>
        <strain evidence="1 2">T18</strain>
    </source>
</reference>
<name>A0ABS1UDE2_9PROT</name>
<gene>
    <name evidence="1" type="ORF">JMJ56_32685</name>
</gene>
<proteinExistence type="predicted"/>